<dbReference type="InterPro" id="IPR025875">
    <property type="entry name" value="Leu-rich_rpt_4"/>
</dbReference>
<dbReference type="EMBL" id="GG738874">
    <property type="protein sequence ID" value="EFC43269.1"/>
    <property type="molecule type" value="Genomic_DNA"/>
</dbReference>
<dbReference type="GO" id="GO:0031146">
    <property type="term" value="P:SCF-dependent proteasomal ubiquitin-dependent protein catabolic process"/>
    <property type="evidence" value="ECO:0007669"/>
    <property type="project" value="TreeGrafter"/>
</dbReference>
<evidence type="ECO:0000313" key="3">
    <source>
        <dbReference type="EMBL" id="EFC43269.1"/>
    </source>
</evidence>
<dbReference type="VEuPathDB" id="AmoebaDB:NAEGRDRAFT_58316"/>
<keyword evidence="2" id="KW-0677">Repeat</keyword>
<gene>
    <name evidence="3" type="ORF">NAEGRDRAFT_58316</name>
</gene>
<accession>D2VIH9</accession>
<protein>
    <submittedName>
        <fullName evidence="3">Leucine rich repeat family protein</fullName>
    </submittedName>
</protein>
<dbReference type="InParanoid" id="D2VIH9"/>
<dbReference type="SUPFAM" id="SSF52047">
    <property type="entry name" value="RNI-like"/>
    <property type="match status" value="1"/>
</dbReference>
<dbReference type="InterPro" id="IPR003591">
    <property type="entry name" value="Leu-rich_rpt_typical-subtyp"/>
</dbReference>
<dbReference type="InterPro" id="IPR032675">
    <property type="entry name" value="LRR_dom_sf"/>
</dbReference>
<dbReference type="PANTHER" id="PTHR13318">
    <property type="entry name" value="PARTNER OF PAIRED, ISOFORM B-RELATED"/>
    <property type="match status" value="1"/>
</dbReference>
<organism evidence="4">
    <name type="scientific">Naegleria gruberi</name>
    <name type="common">Amoeba</name>
    <dbReference type="NCBI Taxonomy" id="5762"/>
    <lineage>
        <taxon>Eukaryota</taxon>
        <taxon>Discoba</taxon>
        <taxon>Heterolobosea</taxon>
        <taxon>Tetramitia</taxon>
        <taxon>Eutetramitia</taxon>
        <taxon>Vahlkampfiidae</taxon>
        <taxon>Naegleria</taxon>
    </lineage>
</organism>
<dbReference type="SUPFAM" id="SSF52058">
    <property type="entry name" value="L domain-like"/>
    <property type="match status" value="1"/>
</dbReference>
<name>D2VIH9_NAEGR</name>
<dbReference type="Gene3D" id="3.80.10.10">
    <property type="entry name" value="Ribonuclease Inhibitor"/>
    <property type="match status" value="3"/>
</dbReference>
<dbReference type="InterPro" id="IPR001611">
    <property type="entry name" value="Leu-rich_rpt"/>
</dbReference>
<dbReference type="Proteomes" id="UP000006671">
    <property type="component" value="Unassembled WGS sequence"/>
</dbReference>
<sequence>MKYRVSLPRFKLTSDEVINMGTCRTIQNATFLDISGNSGANDEAISKIKLEELKILNLSFNPIQNPGIIFEKFKNLVDLDMRGIALDRECVEIISKCDELKLSTFSFQKCDNVDDINLLSSKAMKNITSIYCGPISNEAITAMCQNMRLKKLKIYGITNASIQIISESENMSLLETLVLLNNRIDGTGLLSIANSKFLNNLTELNIAACNPVLDPFKELMKSENLKKLKTLQINNTLLTNEHVKAIAQNLSELTCLEVHGSKIRQNDIKTISQSPAMRNLTELRVTSNNIGDEGLISLANSDNITELRSLLCFGSIITTDAIATMCLSTNFANLTDISLSEVSNDGVRCLTQSKHITKLEKLYLCKGSIDVNGCEMLSMCENLVNLKFLLIGSNPLGDEGVYALVNSPYITKLLDLDLFSVGLTDEGVKSIVQSNNLIHLEKLFLASNNITDIGAELLAVASNLKKLKGLHFTNNPITQVGKDALTNSISLKRCNIKVQ</sequence>
<keyword evidence="1" id="KW-0433">Leucine-rich repeat</keyword>
<keyword evidence="4" id="KW-1185">Reference proteome</keyword>
<evidence type="ECO:0000256" key="1">
    <source>
        <dbReference type="ARBA" id="ARBA00022614"/>
    </source>
</evidence>
<dbReference type="GO" id="GO:0019005">
    <property type="term" value="C:SCF ubiquitin ligase complex"/>
    <property type="evidence" value="ECO:0007669"/>
    <property type="project" value="TreeGrafter"/>
</dbReference>
<dbReference type="OrthoDB" id="27842at2759"/>
<evidence type="ECO:0000256" key="2">
    <source>
        <dbReference type="ARBA" id="ARBA00022737"/>
    </source>
</evidence>
<proteinExistence type="predicted"/>
<evidence type="ECO:0000313" key="4">
    <source>
        <dbReference type="Proteomes" id="UP000006671"/>
    </source>
</evidence>
<dbReference type="Pfam" id="PF13516">
    <property type="entry name" value="LRR_6"/>
    <property type="match status" value="4"/>
</dbReference>
<dbReference type="AlphaFoldDB" id="D2VIH9"/>
<dbReference type="RefSeq" id="XP_002676013.1">
    <property type="nucleotide sequence ID" value="XM_002675967.1"/>
</dbReference>
<dbReference type="SMART" id="SM00368">
    <property type="entry name" value="LRR_RI"/>
    <property type="match status" value="4"/>
</dbReference>
<dbReference type="KEGG" id="ngr:NAEGRDRAFT_58316"/>
<dbReference type="Pfam" id="PF12799">
    <property type="entry name" value="LRR_4"/>
    <property type="match status" value="1"/>
</dbReference>
<dbReference type="GeneID" id="8852151"/>
<dbReference type="SMART" id="SM00369">
    <property type="entry name" value="LRR_TYP"/>
    <property type="match status" value="3"/>
</dbReference>
<dbReference type="PROSITE" id="PS51450">
    <property type="entry name" value="LRR"/>
    <property type="match status" value="1"/>
</dbReference>
<reference evidence="3 4" key="1">
    <citation type="journal article" date="2010" name="Cell">
        <title>The genome of Naegleria gruberi illuminates early eukaryotic versatility.</title>
        <authorList>
            <person name="Fritz-Laylin L.K."/>
            <person name="Prochnik S.E."/>
            <person name="Ginger M.L."/>
            <person name="Dacks J.B."/>
            <person name="Carpenter M.L."/>
            <person name="Field M.C."/>
            <person name="Kuo A."/>
            <person name="Paredez A."/>
            <person name="Chapman J."/>
            <person name="Pham J."/>
            <person name="Shu S."/>
            <person name="Neupane R."/>
            <person name="Cipriano M."/>
            <person name="Mancuso J."/>
            <person name="Tu H."/>
            <person name="Salamov A."/>
            <person name="Lindquist E."/>
            <person name="Shapiro H."/>
            <person name="Lucas S."/>
            <person name="Grigoriev I.V."/>
            <person name="Cande W.Z."/>
            <person name="Fulton C."/>
            <person name="Rokhsar D.S."/>
            <person name="Dawson S.C."/>
        </authorList>
    </citation>
    <scope>NUCLEOTIDE SEQUENCE [LARGE SCALE GENOMIC DNA]</scope>
    <source>
        <strain evidence="3 4">NEG-M</strain>
    </source>
</reference>